<accession>A0A3S0A5M2</accession>
<dbReference type="EMBL" id="RXHU01000022">
    <property type="protein sequence ID" value="RTE10136.1"/>
    <property type="molecule type" value="Genomic_DNA"/>
</dbReference>
<gene>
    <name evidence="2" type="ORF">EJQ19_08200</name>
</gene>
<keyword evidence="1" id="KW-0812">Transmembrane</keyword>
<comment type="caution">
    <text evidence="2">The sequence shown here is derived from an EMBL/GenBank/DDBJ whole genome shotgun (WGS) entry which is preliminary data.</text>
</comment>
<organism evidence="2 3">
    <name type="scientific">Paenibacillus whitsoniae</name>
    <dbReference type="NCBI Taxonomy" id="2496558"/>
    <lineage>
        <taxon>Bacteria</taxon>
        <taxon>Bacillati</taxon>
        <taxon>Bacillota</taxon>
        <taxon>Bacilli</taxon>
        <taxon>Bacillales</taxon>
        <taxon>Paenibacillaceae</taxon>
        <taxon>Paenibacillus</taxon>
    </lineage>
</organism>
<evidence type="ECO:0008006" key="4">
    <source>
        <dbReference type="Google" id="ProtNLM"/>
    </source>
</evidence>
<evidence type="ECO:0000256" key="1">
    <source>
        <dbReference type="SAM" id="Phobius"/>
    </source>
</evidence>
<dbReference type="AlphaFoldDB" id="A0A3S0A5M2"/>
<proteinExistence type="predicted"/>
<feature type="transmembrane region" description="Helical" evidence="1">
    <location>
        <begin position="9"/>
        <end position="34"/>
    </location>
</feature>
<name>A0A3S0A5M2_9BACL</name>
<keyword evidence="3" id="KW-1185">Reference proteome</keyword>
<protein>
    <recommendedName>
        <fullName evidence="4">5-bromo-4-chloroindolyl phosphate hydrolysis protein</fullName>
    </recommendedName>
</protein>
<evidence type="ECO:0000313" key="3">
    <source>
        <dbReference type="Proteomes" id="UP000276128"/>
    </source>
</evidence>
<evidence type="ECO:0000313" key="2">
    <source>
        <dbReference type="EMBL" id="RTE10136.1"/>
    </source>
</evidence>
<keyword evidence="1" id="KW-1133">Transmembrane helix</keyword>
<reference evidence="2 3" key="1">
    <citation type="submission" date="2018-12" db="EMBL/GenBank/DDBJ databases">
        <title>Bacillus ochoae sp. nov., Paenibacillus whitsoniae sp. nov., Paenibacillus spiritus sp. nov. Isolated from the Mars Exploration Rover during spacecraft assembly.</title>
        <authorList>
            <person name="Seuylemezian A."/>
            <person name="Vaishampayan P."/>
        </authorList>
    </citation>
    <scope>NUCLEOTIDE SEQUENCE [LARGE SCALE GENOMIC DNA]</scope>
    <source>
        <strain evidence="2 3">MER 54</strain>
    </source>
</reference>
<sequence>MGTRYIKLFGLICGIVAVNITVFSPGFIGVAFGASALSTAFGATLILASALALLYGTYSLIFKLPAAVPVKQIQTQEDYVEALSHYRRVKVLEEPMRLALSQLERIQKKKATLLETLNQRFEASELSYARFVSVIQEIEHLFYRNLKSILNRLGAFDETEFKSVTGAGSSKLPPALLQERKAVYSEYLSFTSSSLGTNEEILLKLDKLLLEISRLDSLEIGDIEKMPCMQEIDTLIKQTKYYKN</sequence>
<dbReference type="RefSeq" id="WP_126140718.1">
    <property type="nucleotide sequence ID" value="NZ_RXHU01000022.1"/>
</dbReference>
<keyword evidence="1" id="KW-0472">Membrane</keyword>
<dbReference type="Proteomes" id="UP000276128">
    <property type="component" value="Unassembled WGS sequence"/>
</dbReference>
<feature type="transmembrane region" description="Helical" evidence="1">
    <location>
        <begin position="40"/>
        <end position="61"/>
    </location>
</feature>
<dbReference type="OrthoDB" id="2935100at2"/>